<name>C5BDI8_EDWI9</name>
<dbReference type="EMBL" id="CP001600">
    <property type="protein sequence ID" value="ACR67604.1"/>
    <property type="molecule type" value="Genomic_DNA"/>
</dbReference>
<protein>
    <submittedName>
        <fullName evidence="1">Uncharacterized protein</fullName>
    </submittedName>
</protein>
<dbReference type="AlphaFoldDB" id="C5BDI8"/>
<proteinExistence type="predicted"/>
<sequence length="39" mass="4398">MFIPSCAVMQGLRIITGFWWLPIICNAGQNVFHLTGRCC</sequence>
<gene>
    <name evidence="1" type="ordered locus">NT01EI_0362</name>
</gene>
<dbReference type="KEGG" id="eic:NT01EI_0362"/>
<accession>C5BDI8</accession>
<evidence type="ECO:0000313" key="2">
    <source>
        <dbReference type="Proteomes" id="UP000001485"/>
    </source>
</evidence>
<reference evidence="1 2" key="2">
    <citation type="journal article" date="2012" name="J. Bacteriol.">
        <title>Genome Sequence of Edwardsiella ictaluri 93-146, a Strain Associated with a Natural Channel Catfish Outbreak of Enteric Septicemia of Catfish.</title>
        <authorList>
            <person name="Williams M.L."/>
            <person name="Gillaspy A.F."/>
            <person name="Dyer D.W."/>
            <person name="Thune R.L."/>
            <person name="Waldbieser G.C."/>
            <person name="Schuster S.C."/>
            <person name="Gipson J."/>
            <person name="Zaitshik J."/>
            <person name="Landry C."/>
            <person name="Banes M.M."/>
            <person name="Lawrence M.L."/>
        </authorList>
    </citation>
    <scope>NUCLEOTIDE SEQUENCE [LARGE SCALE GENOMIC DNA]</scope>
    <source>
        <strain evidence="1 2">93-146</strain>
    </source>
</reference>
<dbReference type="HOGENOM" id="CLU_3308739_0_0_6"/>
<reference evidence="2" key="1">
    <citation type="submission" date="2009-03" db="EMBL/GenBank/DDBJ databases">
        <title>Complete genome sequence of Edwardsiella ictaluri 93-146.</title>
        <authorList>
            <person name="Williams M.L."/>
            <person name="Gillaspy A.F."/>
            <person name="Dyer D.W."/>
            <person name="Thune R.L."/>
            <person name="Waldbieser G.C."/>
            <person name="Schuster S.C."/>
            <person name="Gipson J."/>
            <person name="Zaitshik J."/>
            <person name="Landry C."/>
            <person name="Lawrence M.L."/>
        </authorList>
    </citation>
    <scope>NUCLEOTIDE SEQUENCE [LARGE SCALE GENOMIC DNA]</scope>
    <source>
        <strain evidence="2">93-146</strain>
    </source>
</reference>
<organism evidence="1 2">
    <name type="scientific">Edwardsiella ictaluri (strain 93-146)</name>
    <dbReference type="NCBI Taxonomy" id="634503"/>
    <lineage>
        <taxon>Bacteria</taxon>
        <taxon>Pseudomonadati</taxon>
        <taxon>Pseudomonadota</taxon>
        <taxon>Gammaproteobacteria</taxon>
        <taxon>Enterobacterales</taxon>
        <taxon>Hafniaceae</taxon>
        <taxon>Edwardsiella</taxon>
    </lineage>
</organism>
<dbReference type="Proteomes" id="UP000001485">
    <property type="component" value="Chromosome"/>
</dbReference>
<evidence type="ECO:0000313" key="1">
    <source>
        <dbReference type="EMBL" id="ACR67604.1"/>
    </source>
</evidence>